<feature type="compositionally biased region" description="Low complexity" evidence="3">
    <location>
        <begin position="1926"/>
        <end position="1941"/>
    </location>
</feature>
<dbReference type="InterPro" id="IPR013783">
    <property type="entry name" value="Ig-like_fold"/>
</dbReference>
<feature type="region of interest" description="Disordered" evidence="3">
    <location>
        <begin position="1625"/>
        <end position="1966"/>
    </location>
</feature>
<feature type="compositionally biased region" description="Basic and acidic residues" evidence="3">
    <location>
        <begin position="1625"/>
        <end position="1645"/>
    </location>
</feature>
<dbReference type="Pfam" id="PF18938">
    <property type="entry name" value="aRib"/>
    <property type="match status" value="6"/>
</dbReference>
<organism evidence="8 9">
    <name type="scientific">Streptococcus mitis</name>
    <dbReference type="NCBI Taxonomy" id="28037"/>
    <lineage>
        <taxon>Bacteria</taxon>
        <taxon>Bacillati</taxon>
        <taxon>Bacillota</taxon>
        <taxon>Bacilli</taxon>
        <taxon>Lactobacillales</taxon>
        <taxon>Streptococcaceae</taxon>
        <taxon>Streptococcus</taxon>
        <taxon>Streptococcus mitis group</taxon>
    </lineage>
</organism>
<name>A0A081QXM2_STRMT</name>
<feature type="region of interest" description="Disordered" evidence="3">
    <location>
        <begin position="742"/>
        <end position="782"/>
    </location>
</feature>
<feature type="domain" description="Atypical Rib" evidence="7">
    <location>
        <begin position="1685"/>
        <end position="1751"/>
    </location>
</feature>
<dbReference type="InterPro" id="IPR041498">
    <property type="entry name" value="Big_6"/>
</dbReference>
<feature type="domain" description="Bacterial Ig" evidence="6">
    <location>
        <begin position="1215"/>
        <end position="1270"/>
    </location>
</feature>
<reference evidence="8 9" key="1">
    <citation type="submission" date="2014-05" db="EMBL/GenBank/DDBJ databases">
        <authorList>
            <person name="Daugherty S.C."/>
            <person name="Tallon L.J."/>
            <person name="Sadzewicz L."/>
            <person name="Kilian M."/>
            <person name="Tettelin H."/>
        </authorList>
    </citation>
    <scope>NUCLEOTIDE SEQUENCE [LARGE SCALE GENOMIC DNA]</scope>
    <source>
        <strain evidence="8 9">SK608</strain>
    </source>
</reference>
<dbReference type="Pfam" id="PF08428">
    <property type="entry name" value="Rib"/>
    <property type="match status" value="1"/>
</dbReference>
<feature type="domain" description="Atypical Rib" evidence="7">
    <location>
        <begin position="1892"/>
        <end position="1944"/>
    </location>
</feature>
<feature type="compositionally biased region" description="Low complexity" evidence="3">
    <location>
        <begin position="1650"/>
        <end position="1665"/>
    </location>
</feature>
<sequence>MENKSNSLNRIKRHQREKVLRFSIRKYSFGAASVAVAALMFLGARVVSADTVSGSNSQSTAGVVQPNDKGDSPVGIKEPTENKSEVVNSSLENKETALVENSSNTVDKSQLRTVVEELNSLLSTKLNLDDSVLSSVKERVQRAQALLDKADAVQKDINELKELLSADLATLSNAVKESSEVRESNTGTEAEKPAIQPSSEVRASEESQTVSAKKDALKVSVDQLKAAISEVPEHDTTKGVLEKANELLGVAQVVLENTTVSLNDVEEMTKRVKRMFISVKNATTRLTSGTHDPRNGQRIAKGTGFRADRERVEGPLYNVKEYISEPAGGGSTVEGNRPRTIEKVFMKAKYSTEGNQKFITYDVYFHNDGKALGGEFVGDAFWFYPPRDLLYNVGGNYPVGLVSDAYYERYEKKPGTTGTLSQNPNNFTQVGGRYTVPLIAGKNQDYGSQSLWGSAGGIFEFGGGPTRPNQRQQMLKKLENNPDLNRIIRLNNDPNGPYPSGSYSHLLTISKHQNFAYKYHVKMRLRDNVTEAEAQRAGAMAVSAKAGGGTTAYEAYVYAATGTRLVSKPATPRIPTNLTGKAGTRTQIEVDAEAGVSVVVYDHGGKELGRGEANASGKAFITPSKDIPSGNVTAKARDKAGNVSDPSNPQVATAPVPNPITVSPFTHGDTSVTLRPNGKTDIVYASIQGKAIKFEKQANNQYKQITNDAKITFTPKGDGSITITLPAGKQFKAGDRVVTRAENSDITSNTGTRASTEAEVYGQLKRSDKVPVKDPSNLSPTDKERVKAAVLKANPGIEVADLTIAKNGDVTYNHRGEGSNVKREIQLKDNVNRDNVAPGKPTIETPLLGKAGTRTPITVQTEAGAKVELFDSKNRKIGEKVADNRGRVTIEPTANLVAGNVTAKATDEAGNISQPSDAKVATYPLVKQPIINIKQGERLTPEEIKQTVLLQNGAGTTNLPSNVQVTGNFDTSSAGDKKTTVTVTFPDAPAQQVEVTYKVLPTFPIARTVYDFKGMDHGNDESGYYVNPRNLPSGMVWVAKRNGEQEQSASKLREMLKADPVGTKTYTFSGKYNHGRFTNNPNDAQKLAHTGTFEHKVFDVEANRTRVTVSKGATLTEQNAKDAVAKVAVSEDLPTGTTYEWVNAQGNKQTLIANTPGVQNYRVKVTLPMSQTGQNQPDATQKRPYKIIDVKVNVKPEAPTYNTTINPKGSIGVPTVASTDRELTGTGRPGAKIKVTVPGVTINEVTVGNNGKWTVTLPKGLNSNQLNQTQLVPRDQVTVTQIVDGIESDATNVAVSLGETTIQPSEERGNSLFAGAKNIVVKAPHDAGMVYVSYTDKATGKAHEIGLKRENINSPWVSNKPTLGEVKNTTKDAFTNTITIEMKESIAEGTAKAIANISEGKYSSAVDWKTIQVTNQAPTVTSAVAGNEKIVEFGENIDLKTLVTKADYEDDKDATRGTKVRTEIVSVNGQNNVKDINSRKPGTYIVKYKAIDSQGKESGEIQLTVKVREDKPTPPTATAPSDGTVTVTPTGDADKVIVNYTDEKNAQKTVTVVKAKNGTWSSSDKPAGVTVDSSTGQLLIPAEGVKDKSQVTATATKGDSHPSEPTTVTAQAKDFTPVKPDEKVVVQDKSHLTPEEKKQVEDKVKAKNPGKTVTVGDDGTATVTDPSTKISHPIAGKDLVNEDFTPVKPDEKVVVQDKSHLTPEEKKQVEDKVKAKNPGKTVTVGDDGTATVTDPSTKISHPIAGKDLVNEDFTPVKPDEKVVVQDKSHLTPEEKKQVEDKVKAKNPGKTVTVGDDGTATVTDPSTKISHPIAGKDLVNEDFTPVKPDEKVVVQDKSHLTPEEKKQVEDKVKAKNPGKTVTVGEDGTATVTDPSTKISHPIAGKDLVNEGFTPVKPDEKVVVQDKSHLTPEEKKQVEDKVKAKNPGKTVTVGDDGTATVTDPSTKISHSNRRKRPSYRRLHPSETR</sequence>
<feature type="compositionally biased region" description="Basic and acidic residues" evidence="3">
    <location>
        <begin position="1826"/>
        <end position="1852"/>
    </location>
</feature>
<feature type="compositionally biased region" description="Polar residues" evidence="3">
    <location>
        <begin position="1516"/>
        <end position="1529"/>
    </location>
</feature>
<feature type="region of interest" description="Disordered" evidence="3">
    <location>
        <begin position="1586"/>
        <end position="1608"/>
    </location>
</feature>
<feature type="region of interest" description="Disordered" evidence="3">
    <location>
        <begin position="52"/>
        <end position="88"/>
    </location>
</feature>
<keyword evidence="1" id="KW-0732">Signal</keyword>
<proteinExistence type="predicted"/>
<dbReference type="Pfam" id="PF04650">
    <property type="entry name" value="YSIRK_signal"/>
    <property type="match status" value="1"/>
</dbReference>
<dbReference type="Gene3D" id="2.60.40.10">
    <property type="entry name" value="Immunoglobulins"/>
    <property type="match status" value="4"/>
</dbReference>
<feature type="domain" description="Atypical Rib" evidence="7">
    <location>
        <begin position="767"/>
        <end position="813"/>
    </location>
</feature>
<feature type="compositionally biased region" description="Polar residues" evidence="3">
    <location>
        <begin position="744"/>
        <end position="755"/>
    </location>
</feature>
<evidence type="ECO:0000256" key="2">
    <source>
        <dbReference type="SAM" id="Coils"/>
    </source>
</evidence>
<dbReference type="NCBIfam" id="TIGR01168">
    <property type="entry name" value="YSIRK_signal"/>
    <property type="match status" value="1"/>
</dbReference>
<feature type="compositionally biased region" description="Polar residues" evidence="3">
    <location>
        <begin position="1868"/>
        <end position="1877"/>
    </location>
</feature>
<evidence type="ECO:0000259" key="6">
    <source>
        <dbReference type="Pfam" id="PF17936"/>
    </source>
</evidence>
<feature type="region of interest" description="Disordered" evidence="3">
    <location>
        <begin position="1510"/>
        <end position="1530"/>
    </location>
</feature>
<feature type="compositionally biased region" description="Basic and acidic residues" evidence="3">
    <location>
        <begin position="1688"/>
        <end position="1714"/>
    </location>
</feature>
<feature type="domain" description="Atypical Rib" evidence="7">
    <location>
        <begin position="1754"/>
        <end position="1820"/>
    </location>
</feature>
<feature type="region of interest" description="Disordered" evidence="3">
    <location>
        <begin position="178"/>
        <end position="210"/>
    </location>
</feature>
<dbReference type="InterPro" id="IPR005877">
    <property type="entry name" value="YSIRK_signal_dom"/>
</dbReference>
<feature type="compositionally biased region" description="Basic residues" evidence="3">
    <location>
        <begin position="1948"/>
        <end position="1960"/>
    </location>
</feature>
<feature type="domain" description="Bacterial Ig" evidence="6">
    <location>
        <begin position="850"/>
        <end position="920"/>
    </location>
</feature>
<evidence type="ECO:0000313" key="9">
    <source>
        <dbReference type="Proteomes" id="UP000028022"/>
    </source>
</evidence>
<evidence type="ECO:0000259" key="7">
    <source>
        <dbReference type="Pfam" id="PF18938"/>
    </source>
</evidence>
<dbReference type="EMBL" id="JPFZ01000009">
    <property type="protein sequence ID" value="KEQ47695.1"/>
    <property type="molecule type" value="Genomic_DNA"/>
</dbReference>
<evidence type="ECO:0008006" key="10">
    <source>
        <dbReference type="Google" id="ProtNLM"/>
    </source>
</evidence>
<dbReference type="Proteomes" id="UP000028022">
    <property type="component" value="Unassembled WGS sequence"/>
</dbReference>
<feature type="compositionally biased region" description="Polar residues" evidence="3">
    <location>
        <begin position="196"/>
        <end position="210"/>
    </location>
</feature>
<feature type="domain" description="YSIRK Gram-positive signal peptide" evidence="4">
    <location>
        <begin position="17"/>
        <end position="42"/>
    </location>
</feature>
<evidence type="ECO:0000259" key="4">
    <source>
        <dbReference type="Pfam" id="PF04650"/>
    </source>
</evidence>
<dbReference type="InterPro" id="IPR044024">
    <property type="entry name" value="aRib"/>
</dbReference>
<evidence type="ECO:0000259" key="5">
    <source>
        <dbReference type="Pfam" id="PF08428"/>
    </source>
</evidence>
<gene>
    <name evidence="8" type="ORF">SK608_0783</name>
</gene>
<feature type="compositionally biased region" description="Polar residues" evidence="3">
    <location>
        <begin position="52"/>
        <end position="62"/>
    </location>
</feature>
<evidence type="ECO:0000256" key="1">
    <source>
        <dbReference type="ARBA" id="ARBA00022729"/>
    </source>
</evidence>
<keyword evidence="2" id="KW-0175">Coiled coil</keyword>
<comment type="caution">
    <text evidence="8">The sequence shown here is derived from an EMBL/GenBank/DDBJ whole genome shotgun (WGS) entry which is preliminary data.</text>
</comment>
<feature type="region of interest" description="Disordered" evidence="3">
    <location>
        <begin position="619"/>
        <end position="658"/>
    </location>
</feature>
<evidence type="ECO:0000256" key="3">
    <source>
        <dbReference type="SAM" id="MobiDB-lite"/>
    </source>
</evidence>
<feature type="compositionally biased region" description="Low complexity" evidence="3">
    <location>
        <begin position="1788"/>
        <end position="1803"/>
    </location>
</feature>
<feature type="domain" description="Rib" evidence="5">
    <location>
        <begin position="932"/>
        <end position="999"/>
    </location>
</feature>
<feature type="domain" description="Atypical Rib" evidence="7">
    <location>
        <begin position="1616"/>
        <end position="1682"/>
    </location>
</feature>
<dbReference type="InterPro" id="IPR059115">
    <property type="entry name" value="Rib"/>
</dbReference>
<feature type="compositionally biased region" description="Basic and acidic residues" evidence="3">
    <location>
        <begin position="1895"/>
        <end position="1921"/>
    </location>
</feature>
<feature type="compositionally biased region" description="Basic and acidic residues" evidence="3">
    <location>
        <begin position="1757"/>
        <end position="1783"/>
    </location>
</feature>
<evidence type="ECO:0000313" key="8">
    <source>
        <dbReference type="EMBL" id="KEQ47695.1"/>
    </source>
</evidence>
<feature type="compositionally biased region" description="Polar residues" evidence="3">
    <location>
        <begin position="1590"/>
        <end position="1608"/>
    </location>
</feature>
<protein>
    <recommendedName>
        <fullName evidence="10">Gram-positive cocci surface proteins LPxTG domain-containing protein</fullName>
    </recommendedName>
</protein>
<dbReference type="Pfam" id="PF17936">
    <property type="entry name" value="Big_6"/>
    <property type="match status" value="2"/>
</dbReference>
<feature type="domain" description="Atypical Rib" evidence="7">
    <location>
        <begin position="1823"/>
        <end position="1889"/>
    </location>
</feature>
<dbReference type="PROSITE" id="PS50890">
    <property type="entry name" value="PUA"/>
    <property type="match status" value="1"/>
</dbReference>
<feature type="compositionally biased region" description="Low complexity" evidence="3">
    <location>
        <begin position="1719"/>
        <end position="1734"/>
    </location>
</feature>
<dbReference type="Gene3D" id="3.10.20.890">
    <property type="match status" value="6"/>
</dbReference>
<feature type="coiled-coil region" evidence="2">
    <location>
        <begin position="133"/>
        <end position="163"/>
    </location>
</feature>
<accession>A0A081QXM2</accession>